<dbReference type="InterPro" id="IPR017039">
    <property type="entry name" value="Virul_fac_BrkB"/>
</dbReference>
<evidence type="ECO:0000256" key="1">
    <source>
        <dbReference type="ARBA" id="ARBA00004651"/>
    </source>
</evidence>
<dbReference type="Pfam" id="PF03631">
    <property type="entry name" value="Virul_fac_BrkB"/>
    <property type="match status" value="1"/>
</dbReference>
<evidence type="ECO:0000256" key="4">
    <source>
        <dbReference type="ARBA" id="ARBA00022989"/>
    </source>
</evidence>
<comment type="subcellular location">
    <subcellularLocation>
        <location evidence="1">Cell membrane</location>
        <topology evidence="1">Multi-pass membrane protein</topology>
    </subcellularLocation>
</comment>
<gene>
    <name evidence="7" type="ORF">EIC27_00215</name>
</gene>
<dbReference type="GO" id="GO:0005886">
    <property type="term" value="C:plasma membrane"/>
    <property type="evidence" value="ECO:0007669"/>
    <property type="project" value="UniProtKB-SubCell"/>
</dbReference>
<dbReference type="PANTHER" id="PTHR30213">
    <property type="entry name" value="INNER MEMBRANE PROTEIN YHJD"/>
    <property type="match status" value="1"/>
</dbReference>
<name>A0A3R9YD97_9RICK</name>
<feature type="transmembrane region" description="Helical" evidence="6">
    <location>
        <begin position="255"/>
        <end position="281"/>
    </location>
</feature>
<feature type="transmembrane region" description="Helical" evidence="6">
    <location>
        <begin position="40"/>
        <end position="61"/>
    </location>
</feature>
<evidence type="ECO:0000313" key="7">
    <source>
        <dbReference type="EMBL" id="RST72453.1"/>
    </source>
</evidence>
<evidence type="ECO:0000256" key="6">
    <source>
        <dbReference type="SAM" id="Phobius"/>
    </source>
</evidence>
<feature type="transmembrane region" description="Helical" evidence="6">
    <location>
        <begin position="198"/>
        <end position="215"/>
    </location>
</feature>
<dbReference type="EMBL" id="RXFM01000002">
    <property type="protein sequence ID" value="RST72453.1"/>
    <property type="molecule type" value="Genomic_DNA"/>
</dbReference>
<protein>
    <submittedName>
        <fullName evidence="7">YihY/virulence factor BrkB family protein</fullName>
    </submittedName>
</protein>
<keyword evidence="3 6" id="KW-0812">Transmembrane</keyword>
<keyword evidence="8" id="KW-1185">Reference proteome</keyword>
<proteinExistence type="predicted"/>
<dbReference type="NCBIfam" id="TIGR00765">
    <property type="entry name" value="yihY_not_rbn"/>
    <property type="match status" value="1"/>
</dbReference>
<sequence length="292" mass="34755">MKYFFNIFFKFIKKFFRCFVKSIKDTVDHDGIEHAGYLSFLLMLSIFPFLFFLMAIITFIIPINLSEQIINSIANSTNMTFEYLIYFLKPTITEITKTPPHSLLTLAVFSAIWTASSIFEAIRTILNKSNRIFKPPSYLFRRFISIVEFIVIIFFTILIMFFFGIFPSLISDTAIKFNITNSYYYISFEQETKLLRDIIILCYGFFLLYFLYYFLPNKKQKFSNTLPGIFLVLIFWNWFTQIFKYYISTFSQLNVIYGSIVGVIIALLYFYFCSIIFIFGAEFNYNYYNTKK</sequence>
<accession>A0A3R9YD97</accession>
<organism evidence="7 8">
    <name type="scientific">Candidatus Aquarickettsia rohweri</name>
    <dbReference type="NCBI Taxonomy" id="2602574"/>
    <lineage>
        <taxon>Bacteria</taxon>
        <taxon>Pseudomonadati</taxon>
        <taxon>Pseudomonadota</taxon>
        <taxon>Alphaproteobacteria</taxon>
        <taxon>Rickettsiales</taxon>
        <taxon>Candidatus Midichloriaceae</taxon>
        <taxon>Candidatus Aquarickettsia</taxon>
    </lineage>
</organism>
<dbReference type="AlphaFoldDB" id="A0A3R9YD97"/>
<feature type="transmembrane region" description="Helical" evidence="6">
    <location>
        <begin position="103"/>
        <end position="122"/>
    </location>
</feature>
<feature type="transmembrane region" description="Helical" evidence="6">
    <location>
        <begin position="143"/>
        <end position="166"/>
    </location>
</feature>
<keyword evidence="5 6" id="KW-0472">Membrane</keyword>
<keyword evidence="2" id="KW-1003">Cell membrane</keyword>
<dbReference type="PANTHER" id="PTHR30213:SF0">
    <property type="entry name" value="UPF0761 MEMBRANE PROTEIN YIHY"/>
    <property type="match status" value="1"/>
</dbReference>
<dbReference type="OrthoDB" id="7163777at2"/>
<evidence type="ECO:0000313" key="8">
    <source>
        <dbReference type="Proteomes" id="UP000279470"/>
    </source>
</evidence>
<evidence type="ECO:0000256" key="5">
    <source>
        <dbReference type="ARBA" id="ARBA00023136"/>
    </source>
</evidence>
<comment type="caution">
    <text evidence="7">The sequence shown here is derived from an EMBL/GenBank/DDBJ whole genome shotgun (WGS) entry which is preliminary data.</text>
</comment>
<evidence type="ECO:0000256" key="3">
    <source>
        <dbReference type="ARBA" id="ARBA00022692"/>
    </source>
</evidence>
<keyword evidence="4 6" id="KW-1133">Transmembrane helix</keyword>
<feature type="transmembrane region" description="Helical" evidence="6">
    <location>
        <begin position="222"/>
        <end position="243"/>
    </location>
</feature>
<dbReference type="PIRSF" id="PIRSF035875">
    <property type="entry name" value="RNase_BN"/>
    <property type="match status" value="1"/>
</dbReference>
<reference evidence="8" key="1">
    <citation type="submission" date="2018-11" db="EMBL/GenBank/DDBJ databases">
        <title>Phylogenetic, genomic, and biogeographic characterization of a novel and ubiquitous marine invertebrate-associated Rickettsiales parasite, Candidatus Marinoinvertebrata rohwerii, gen. nov., sp. nov.</title>
        <authorList>
            <person name="Klinges J.G."/>
            <person name="Rosales S.M."/>
            <person name="Mcminds R."/>
            <person name="Shaver E.C."/>
            <person name="Shantz A."/>
            <person name="Peters E.C."/>
            <person name="Burkepile D.E."/>
            <person name="Silliman B.R."/>
            <person name="Vega Thurber R.L."/>
        </authorList>
    </citation>
    <scope>NUCLEOTIDE SEQUENCE [LARGE SCALE GENOMIC DNA]</scope>
    <source>
        <strain evidence="8">a_cerv_44</strain>
    </source>
</reference>
<evidence type="ECO:0000256" key="2">
    <source>
        <dbReference type="ARBA" id="ARBA00022475"/>
    </source>
</evidence>
<dbReference type="Proteomes" id="UP000279470">
    <property type="component" value="Unassembled WGS sequence"/>
</dbReference>